<feature type="domain" description="Thioredoxin" evidence="6">
    <location>
        <begin position="74"/>
        <end position="250"/>
    </location>
</feature>
<dbReference type="RefSeq" id="WP_113887940.1">
    <property type="nucleotide sequence ID" value="NZ_QNRK01000003.1"/>
</dbReference>
<dbReference type="InterPro" id="IPR036249">
    <property type="entry name" value="Thioredoxin-like_sf"/>
</dbReference>
<dbReference type="AlphaFoldDB" id="A0A366FUB0"/>
<gene>
    <name evidence="7" type="ORF">DFR50_103212</name>
</gene>
<dbReference type="Proteomes" id="UP000253529">
    <property type="component" value="Unassembled WGS sequence"/>
</dbReference>
<dbReference type="InterPro" id="IPR013766">
    <property type="entry name" value="Thioredoxin_domain"/>
</dbReference>
<evidence type="ECO:0000256" key="4">
    <source>
        <dbReference type="ARBA" id="ARBA00023284"/>
    </source>
</evidence>
<sequence>MNLTAALGFAAALAGAALSTALPARADEFSPAQKQELGAFIHDYLVANPEVLKEAIEALDKHDKDTAEAERQKVVAGQAGPLFTSKYQATIGNPNGSATLVEFFDYNCHYCKGALPDIAKLIKDDPNLKVVLKDFPVLGPGSVEAAKVAAAARNQLPGDKFWAFHTKLLSARGPVGKAEAMAVAKDLGLDMDKLNKDMDSADVKAGLDETMQLADALQINGTPTFVLGQDLVVGAVGYDQLKNKVDSVHKCGRVAC</sequence>
<feature type="chain" id="PRO_5016561686" evidence="5">
    <location>
        <begin position="27"/>
        <end position="256"/>
    </location>
</feature>
<dbReference type="Pfam" id="PF18312">
    <property type="entry name" value="ScsC_N"/>
    <property type="match status" value="1"/>
</dbReference>
<dbReference type="PROSITE" id="PS51352">
    <property type="entry name" value="THIOREDOXIN_2"/>
    <property type="match status" value="1"/>
</dbReference>
<dbReference type="InterPro" id="IPR041205">
    <property type="entry name" value="ScsC_N"/>
</dbReference>
<keyword evidence="2" id="KW-0560">Oxidoreductase</keyword>
<keyword evidence="8" id="KW-1185">Reference proteome</keyword>
<dbReference type="GO" id="GO:0016491">
    <property type="term" value="F:oxidoreductase activity"/>
    <property type="evidence" value="ECO:0007669"/>
    <property type="project" value="UniProtKB-KW"/>
</dbReference>
<evidence type="ECO:0000256" key="3">
    <source>
        <dbReference type="ARBA" id="ARBA00023157"/>
    </source>
</evidence>
<evidence type="ECO:0000313" key="7">
    <source>
        <dbReference type="EMBL" id="RBP17325.1"/>
    </source>
</evidence>
<comment type="caution">
    <text evidence="7">The sequence shown here is derived from an EMBL/GenBank/DDBJ whole genome shotgun (WGS) entry which is preliminary data.</text>
</comment>
<evidence type="ECO:0000256" key="1">
    <source>
        <dbReference type="ARBA" id="ARBA00022729"/>
    </source>
</evidence>
<feature type="signal peptide" evidence="5">
    <location>
        <begin position="1"/>
        <end position="26"/>
    </location>
</feature>
<keyword evidence="4" id="KW-0676">Redox-active center</keyword>
<name>A0A366FUB0_9HYPH</name>
<dbReference type="PANTHER" id="PTHR13887">
    <property type="entry name" value="GLUTATHIONE S-TRANSFERASE KAPPA"/>
    <property type="match status" value="1"/>
</dbReference>
<evidence type="ECO:0000259" key="6">
    <source>
        <dbReference type="PROSITE" id="PS51352"/>
    </source>
</evidence>
<keyword evidence="3" id="KW-1015">Disulfide bond</keyword>
<dbReference type="OrthoDB" id="9780147at2"/>
<dbReference type="Pfam" id="PF01323">
    <property type="entry name" value="DSBA"/>
    <property type="match status" value="1"/>
</dbReference>
<accession>A0A366FUB0</accession>
<keyword evidence="1 5" id="KW-0732">Signal</keyword>
<evidence type="ECO:0000313" key="8">
    <source>
        <dbReference type="Proteomes" id="UP000253529"/>
    </source>
</evidence>
<dbReference type="GO" id="GO:0016853">
    <property type="term" value="F:isomerase activity"/>
    <property type="evidence" value="ECO:0007669"/>
    <property type="project" value="UniProtKB-KW"/>
</dbReference>
<reference evidence="7 8" key="1">
    <citation type="submission" date="2018-06" db="EMBL/GenBank/DDBJ databases">
        <title>Genomic Encyclopedia of Type Strains, Phase IV (KMG-IV): sequencing the most valuable type-strain genomes for metagenomic binning, comparative biology and taxonomic classification.</title>
        <authorList>
            <person name="Goeker M."/>
        </authorList>
    </citation>
    <scope>NUCLEOTIDE SEQUENCE [LARGE SCALE GENOMIC DNA]</scope>
    <source>
        <strain evidence="7 8">DSM 24875</strain>
    </source>
</reference>
<evidence type="ECO:0000256" key="5">
    <source>
        <dbReference type="SAM" id="SignalP"/>
    </source>
</evidence>
<dbReference type="PANTHER" id="PTHR13887:SF14">
    <property type="entry name" value="DISULFIDE BOND FORMATION PROTEIN D"/>
    <property type="match status" value="1"/>
</dbReference>
<dbReference type="EMBL" id="QNRK01000003">
    <property type="protein sequence ID" value="RBP17325.1"/>
    <property type="molecule type" value="Genomic_DNA"/>
</dbReference>
<dbReference type="SUPFAM" id="SSF52833">
    <property type="entry name" value="Thioredoxin-like"/>
    <property type="match status" value="1"/>
</dbReference>
<dbReference type="Gene3D" id="3.40.30.10">
    <property type="entry name" value="Glutaredoxin"/>
    <property type="match status" value="1"/>
</dbReference>
<organism evidence="7 8">
    <name type="scientific">Roseiarcus fermentans</name>
    <dbReference type="NCBI Taxonomy" id="1473586"/>
    <lineage>
        <taxon>Bacteria</taxon>
        <taxon>Pseudomonadati</taxon>
        <taxon>Pseudomonadota</taxon>
        <taxon>Alphaproteobacteria</taxon>
        <taxon>Hyphomicrobiales</taxon>
        <taxon>Roseiarcaceae</taxon>
        <taxon>Roseiarcus</taxon>
    </lineage>
</organism>
<keyword evidence="7" id="KW-0413">Isomerase</keyword>
<dbReference type="CDD" id="cd03023">
    <property type="entry name" value="DsbA_Com1_like"/>
    <property type="match status" value="1"/>
</dbReference>
<dbReference type="InterPro" id="IPR001853">
    <property type="entry name" value="DSBA-like_thioredoxin_dom"/>
</dbReference>
<proteinExistence type="predicted"/>
<protein>
    <submittedName>
        <fullName evidence="7">Protein-disulfide isomerase</fullName>
    </submittedName>
</protein>
<evidence type="ECO:0000256" key="2">
    <source>
        <dbReference type="ARBA" id="ARBA00023002"/>
    </source>
</evidence>